<accession>A0ABY4PKN9</accession>
<sequence>MIVIPWKPPEPGAVPTLGYGVIDWISEMLAAPDRGDYEPFLLYPEQEDFVLRYYEINPGTGKRRFRRGVISRPRGWG</sequence>
<evidence type="ECO:0000313" key="2">
    <source>
        <dbReference type="Proteomes" id="UP000829992"/>
    </source>
</evidence>
<name>A0ABY4PKN9_9ACTN</name>
<keyword evidence="2" id="KW-1185">Reference proteome</keyword>
<reference evidence="1 2" key="1">
    <citation type="submission" date="2022-05" db="EMBL/GenBank/DDBJ databases">
        <authorList>
            <person name="Zhou X."/>
            <person name="Li K."/>
            <person name="Man Y."/>
        </authorList>
    </citation>
    <scope>NUCLEOTIDE SEQUENCE [LARGE SCALE GENOMIC DNA]</scope>
    <source>
        <strain evidence="1 2">MS405</strain>
    </source>
</reference>
<organism evidence="1 2">
    <name type="scientific">Streptomyces durmitorensis</name>
    <dbReference type="NCBI Taxonomy" id="319947"/>
    <lineage>
        <taxon>Bacteria</taxon>
        <taxon>Bacillati</taxon>
        <taxon>Actinomycetota</taxon>
        <taxon>Actinomycetes</taxon>
        <taxon>Kitasatosporales</taxon>
        <taxon>Streptomycetaceae</taxon>
        <taxon>Streptomyces</taxon>
    </lineage>
</organism>
<evidence type="ECO:0000313" key="1">
    <source>
        <dbReference type="EMBL" id="UQT54338.1"/>
    </source>
</evidence>
<gene>
    <name evidence="1" type="ORF">M4V62_04145</name>
</gene>
<protein>
    <submittedName>
        <fullName evidence="1">Uncharacterized protein</fullName>
    </submittedName>
</protein>
<dbReference type="RefSeq" id="WP_249585834.1">
    <property type="nucleotide sequence ID" value="NZ_BAAAQL010000002.1"/>
</dbReference>
<proteinExistence type="predicted"/>
<dbReference type="Proteomes" id="UP000829992">
    <property type="component" value="Chromosome"/>
</dbReference>
<dbReference type="EMBL" id="CP097289">
    <property type="protein sequence ID" value="UQT54338.1"/>
    <property type="molecule type" value="Genomic_DNA"/>
</dbReference>